<evidence type="ECO:0000256" key="2">
    <source>
        <dbReference type="ARBA" id="ARBA00023002"/>
    </source>
</evidence>
<dbReference type="SUPFAM" id="SSF52518">
    <property type="entry name" value="Thiamin diphosphate-binding fold (THDP-binding)"/>
    <property type="match status" value="1"/>
</dbReference>
<keyword evidence="2 6" id="KW-0560">Oxidoreductase</keyword>
<evidence type="ECO:0000256" key="1">
    <source>
        <dbReference type="ARBA" id="ARBA00022723"/>
    </source>
</evidence>
<dbReference type="InterPro" id="IPR017900">
    <property type="entry name" value="4Fe4S_Fe_S_CS"/>
</dbReference>
<feature type="domain" description="4Fe-4S ferredoxin-type" evidence="5">
    <location>
        <begin position="42"/>
        <end position="74"/>
    </location>
</feature>
<evidence type="ECO:0000256" key="3">
    <source>
        <dbReference type="ARBA" id="ARBA00023004"/>
    </source>
</evidence>
<dbReference type="PANTHER" id="PTHR42897:SF1">
    <property type="entry name" value="2-OXOACID OXIDOREDUCTASE (FERREDOXIN)"/>
    <property type="match status" value="1"/>
</dbReference>
<keyword evidence="7" id="KW-1185">Reference proteome</keyword>
<dbReference type="InterPro" id="IPR011766">
    <property type="entry name" value="TPP_enzyme_TPP-bd"/>
</dbReference>
<evidence type="ECO:0000313" key="6">
    <source>
        <dbReference type="EMBL" id="OIQ50526.1"/>
    </source>
</evidence>
<dbReference type="GO" id="GO:0047110">
    <property type="term" value="F:phenylglyoxylate dehydrogenase (acylating) activity"/>
    <property type="evidence" value="ECO:0007669"/>
    <property type="project" value="UniProtKB-EC"/>
</dbReference>
<dbReference type="SUPFAM" id="SSF54862">
    <property type="entry name" value="4Fe-4S ferredoxins"/>
    <property type="match status" value="1"/>
</dbReference>
<dbReference type="Gene3D" id="3.30.70.20">
    <property type="match status" value="2"/>
</dbReference>
<feature type="domain" description="4Fe-4S ferredoxin-type" evidence="5">
    <location>
        <begin position="75"/>
        <end position="104"/>
    </location>
</feature>
<dbReference type="Pfam" id="PF13247">
    <property type="entry name" value="Fer4_11"/>
    <property type="match status" value="1"/>
</dbReference>
<dbReference type="EMBL" id="LKAQ01000004">
    <property type="protein sequence ID" value="OIQ50526.1"/>
    <property type="molecule type" value="Genomic_DNA"/>
</dbReference>
<organism evidence="6 7">
    <name type="scientific">Pseudodesulfovibrio hydrargyri</name>
    <dbReference type="NCBI Taxonomy" id="2125990"/>
    <lineage>
        <taxon>Bacteria</taxon>
        <taxon>Pseudomonadati</taxon>
        <taxon>Thermodesulfobacteriota</taxon>
        <taxon>Desulfovibrionia</taxon>
        <taxon>Desulfovibrionales</taxon>
        <taxon>Desulfovibrionaceae</taxon>
    </lineage>
</organism>
<evidence type="ECO:0000313" key="7">
    <source>
        <dbReference type="Proteomes" id="UP000181901"/>
    </source>
</evidence>
<dbReference type="InterPro" id="IPR029061">
    <property type="entry name" value="THDP-binding"/>
</dbReference>
<reference evidence="6 7" key="1">
    <citation type="submission" date="2015-09" db="EMBL/GenBank/DDBJ databases">
        <title>Genome of Desulfovibrio dechloracetivorans BerOc1, a mercury methylating strain isolated from highly hydrocarbons and metals contaminated coastal sediments.</title>
        <authorList>
            <person name="Goni Urriza M."/>
            <person name="Gassie C."/>
            <person name="Bouchez O."/>
            <person name="Klopp C."/>
            <person name="Ranchou-Peyruse A."/>
            <person name="Remy G."/>
        </authorList>
    </citation>
    <scope>NUCLEOTIDE SEQUENCE [LARGE SCALE GENOMIC DNA]</scope>
    <source>
        <strain evidence="6 7">BerOc1</strain>
    </source>
</reference>
<sequence>MTHRTLLIDKRKCPADCKVCMDACVNRGAFPKQAMIERISLPERDFSTVSTCNQCSAGDCIDVCPTGAIVRKDDGVVTLDVAKCIGCGLCNMSCPYGGIMSVPTMHKSTKCDMCAHKDTPACVEACPQNTLSVKDTGKIFEQYNGDPYSPGLQFCAGCVMELVARVLLETLGDDVVLFGTPSCCVLSDKVKVPYYGTLMTNIASTASGVSRYFKKTGRETLCLALAGDGATADIGFGAVSAAAERNERMLYVCYDNEAYMNTGIQRSGTTPFGSWTNTTQIGSVDHGKSRAAKDVPVLIAEHGVPYAATATLAYMEDFIEKIQKAKEAAKHGFAYLHVFTPCPTGWKMPTNKAIEITRVAVETNYFPLWEAQNGDFRFTHQVQERAPIDTFIKYMKRFSHMDKEQVEILQGLVDRRYSKVSRLTLNNDPETL</sequence>
<name>A0A1J5MVA6_9BACT</name>
<dbReference type="InterPro" id="IPR051479">
    <property type="entry name" value="PorB-like"/>
</dbReference>
<accession>A0A1J5MVA6</accession>
<keyword evidence="1" id="KW-0479">Metal-binding</keyword>
<proteinExistence type="predicted"/>
<keyword evidence="4" id="KW-0411">Iron-sulfur</keyword>
<dbReference type="GO" id="GO:0046872">
    <property type="term" value="F:metal ion binding"/>
    <property type="evidence" value="ECO:0007669"/>
    <property type="project" value="UniProtKB-KW"/>
</dbReference>
<dbReference type="InterPro" id="IPR017896">
    <property type="entry name" value="4Fe4S_Fe-S-bd"/>
</dbReference>
<dbReference type="PANTHER" id="PTHR42897">
    <property type="entry name" value="PYRUVATE SYNTHASE SUBUNIT PORB"/>
    <property type="match status" value="1"/>
</dbReference>
<dbReference type="GO" id="GO:0044281">
    <property type="term" value="P:small molecule metabolic process"/>
    <property type="evidence" value="ECO:0007669"/>
    <property type="project" value="UniProtKB-ARBA"/>
</dbReference>
<gene>
    <name evidence="6" type="primary">padI</name>
    <name evidence="6" type="ORF">BerOc1_02464</name>
</gene>
<dbReference type="CDD" id="cd10550">
    <property type="entry name" value="DMSOR_beta_like"/>
    <property type="match status" value="1"/>
</dbReference>
<protein>
    <submittedName>
        <fullName evidence="6">NADH-dependent phenylglyoxylate dehydrogenase subunit beta</fullName>
        <ecNumber evidence="6">1.2.1.58</ecNumber>
    </submittedName>
</protein>
<dbReference type="Proteomes" id="UP000181901">
    <property type="component" value="Unassembled WGS sequence"/>
</dbReference>
<dbReference type="PROSITE" id="PS51379">
    <property type="entry name" value="4FE4S_FER_2"/>
    <property type="match status" value="2"/>
</dbReference>
<dbReference type="Gene3D" id="3.40.50.970">
    <property type="match status" value="1"/>
</dbReference>
<dbReference type="AlphaFoldDB" id="A0A1J5MVA6"/>
<dbReference type="Pfam" id="PF02775">
    <property type="entry name" value="TPP_enzyme_C"/>
    <property type="match status" value="1"/>
</dbReference>
<evidence type="ECO:0000259" key="5">
    <source>
        <dbReference type="PROSITE" id="PS51379"/>
    </source>
</evidence>
<dbReference type="EC" id="1.2.1.58" evidence="6"/>
<evidence type="ECO:0000256" key="4">
    <source>
        <dbReference type="ARBA" id="ARBA00023014"/>
    </source>
</evidence>
<dbReference type="GO" id="GO:0030976">
    <property type="term" value="F:thiamine pyrophosphate binding"/>
    <property type="evidence" value="ECO:0007669"/>
    <property type="project" value="InterPro"/>
</dbReference>
<dbReference type="PROSITE" id="PS00198">
    <property type="entry name" value="4FE4S_FER_1"/>
    <property type="match status" value="1"/>
</dbReference>
<keyword evidence="3" id="KW-0408">Iron</keyword>
<dbReference type="GO" id="GO:0051536">
    <property type="term" value="F:iron-sulfur cluster binding"/>
    <property type="evidence" value="ECO:0007669"/>
    <property type="project" value="UniProtKB-KW"/>
</dbReference>
<comment type="caution">
    <text evidence="6">The sequence shown here is derived from an EMBL/GenBank/DDBJ whole genome shotgun (WGS) entry which is preliminary data.</text>
</comment>